<proteinExistence type="predicted"/>
<dbReference type="Pfam" id="PF12937">
    <property type="entry name" value="F-box-like"/>
    <property type="match status" value="1"/>
</dbReference>
<dbReference type="PROSITE" id="PS51114">
    <property type="entry name" value="FBA"/>
    <property type="match status" value="1"/>
</dbReference>
<name>A0A1B6EY49_9HEMI</name>
<dbReference type="SUPFAM" id="SSF81383">
    <property type="entry name" value="F-box domain"/>
    <property type="match status" value="1"/>
</dbReference>
<protein>
    <recommendedName>
        <fullName evidence="1">FBA domain-containing protein</fullName>
    </recommendedName>
</protein>
<dbReference type="Pfam" id="PF04300">
    <property type="entry name" value="FBA"/>
    <property type="match status" value="1"/>
</dbReference>
<dbReference type="InterPro" id="IPR036047">
    <property type="entry name" value="F-box-like_dom_sf"/>
</dbReference>
<sequence>MSSFCLDNFCEGNPNEINGFVLSNILLPEDVVLTILSAIKWTDLKACRLVCNSWRSLIDSFVCCKKLKSECRDFLINYSNPVSELYFKHVPFYIYYAIGKKCFHRNLLKNVFGSGADQHVCDMVLIVDESGFDDVFNDYFQQMVCSTVNCPKFEHWKLTASGGEGWAVENVADGSDPVPEYLEEHSCFVTSYYTCTKQQLINLKQYGLSSRIMDEIQPHFELCDWYTARTDCGGIYRIKVTLLNAEEEPIAMFEHGKTIQRFAGGQWQKVSHTFKDYGPGVRYILFEHGGEDTDWIGGHSGMKMTGSSVVAKLAPDFFQMPCDFE</sequence>
<dbReference type="SMART" id="SM01198">
    <property type="entry name" value="FBA"/>
    <property type="match status" value="1"/>
</dbReference>
<gene>
    <name evidence="2" type="ORF">g.17352</name>
</gene>
<dbReference type="Gene3D" id="2.60.120.260">
    <property type="entry name" value="Galactose-binding domain-like"/>
    <property type="match status" value="1"/>
</dbReference>
<dbReference type="InterPro" id="IPR007397">
    <property type="entry name" value="F-box-assoc_dom"/>
</dbReference>
<evidence type="ECO:0000259" key="1">
    <source>
        <dbReference type="PROSITE" id="PS51114"/>
    </source>
</evidence>
<dbReference type="GO" id="GO:0061630">
    <property type="term" value="F:ubiquitin protein ligase activity"/>
    <property type="evidence" value="ECO:0007669"/>
    <property type="project" value="TreeGrafter"/>
</dbReference>
<dbReference type="InterPro" id="IPR008979">
    <property type="entry name" value="Galactose-bd-like_sf"/>
</dbReference>
<dbReference type="SUPFAM" id="SSF49785">
    <property type="entry name" value="Galactose-binding domain-like"/>
    <property type="match status" value="1"/>
</dbReference>
<dbReference type="PANTHER" id="PTHR12125">
    <property type="entry name" value="F-BOX ONLY PROTEIN 6-LIKE PROTEIN"/>
    <property type="match status" value="1"/>
</dbReference>
<dbReference type="GO" id="GO:0006516">
    <property type="term" value="P:glycoprotein catabolic process"/>
    <property type="evidence" value="ECO:0007669"/>
    <property type="project" value="TreeGrafter"/>
</dbReference>
<dbReference type="PANTHER" id="PTHR12125:SF5">
    <property type="entry name" value="F-BOX DOMAIN-CONTAINING PROTEIN"/>
    <property type="match status" value="1"/>
</dbReference>
<dbReference type="GO" id="GO:0019005">
    <property type="term" value="C:SCF ubiquitin ligase complex"/>
    <property type="evidence" value="ECO:0007669"/>
    <property type="project" value="TreeGrafter"/>
</dbReference>
<accession>A0A1B6EY49</accession>
<dbReference type="Gene3D" id="1.20.1280.50">
    <property type="match status" value="1"/>
</dbReference>
<dbReference type="FunFam" id="2.60.120.260:FF:000012">
    <property type="entry name" value="F-box only protein 2"/>
    <property type="match status" value="1"/>
</dbReference>
<evidence type="ECO:0000313" key="2">
    <source>
        <dbReference type="EMBL" id="JAS42761.1"/>
    </source>
</evidence>
<dbReference type="GO" id="GO:0036503">
    <property type="term" value="P:ERAD pathway"/>
    <property type="evidence" value="ECO:0007669"/>
    <property type="project" value="TreeGrafter"/>
</dbReference>
<dbReference type="AlphaFoldDB" id="A0A1B6EY49"/>
<dbReference type="EMBL" id="GECZ01027008">
    <property type="protein sequence ID" value="JAS42761.1"/>
    <property type="molecule type" value="Transcribed_RNA"/>
</dbReference>
<dbReference type="GO" id="GO:0031146">
    <property type="term" value="P:SCF-dependent proteasomal ubiquitin-dependent protein catabolic process"/>
    <property type="evidence" value="ECO:0007669"/>
    <property type="project" value="TreeGrafter"/>
</dbReference>
<dbReference type="GO" id="GO:0005737">
    <property type="term" value="C:cytoplasm"/>
    <property type="evidence" value="ECO:0007669"/>
    <property type="project" value="TreeGrafter"/>
</dbReference>
<organism evidence="2">
    <name type="scientific">Cuerna arida</name>
    <dbReference type="NCBI Taxonomy" id="1464854"/>
    <lineage>
        <taxon>Eukaryota</taxon>
        <taxon>Metazoa</taxon>
        <taxon>Ecdysozoa</taxon>
        <taxon>Arthropoda</taxon>
        <taxon>Hexapoda</taxon>
        <taxon>Insecta</taxon>
        <taxon>Pterygota</taxon>
        <taxon>Neoptera</taxon>
        <taxon>Paraneoptera</taxon>
        <taxon>Hemiptera</taxon>
        <taxon>Auchenorrhyncha</taxon>
        <taxon>Membracoidea</taxon>
        <taxon>Cicadellidae</taxon>
        <taxon>Cicadellinae</taxon>
        <taxon>Proconiini</taxon>
        <taxon>Cuerna</taxon>
    </lineage>
</organism>
<feature type="domain" description="FBA" evidence="1">
    <location>
        <begin position="132"/>
        <end position="313"/>
    </location>
</feature>
<reference evidence="2" key="1">
    <citation type="submission" date="2015-11" db="EMBL/GenBank/DDBJ databases">
        <title>De novo transcriptome assembly of four potential Pierce s Disease insect vectors from Arizona vineyards.</title>
        <authorList>
            <person name="Tassone E.E."/>
        </authorList>
    </citation>
    <scope>NUCLEOTIDE SEQUENCE</scope>
</reference>
<dbReference type="SMART" id="SM00256">
    <property type="entry name" value="FBOX"/>
    <property type="match status" value="1"/>
</dbReference>
<dbReference type="InterPro" id="IPR001810">
    <property type="entry name" value="F-box_dom"/>
</dbReference>
<dbReference type="InterPro" id="IPR039752">
    <property type="entry name" value="F-box_only"/>
</dbReference>